<keyword evidence="2" id="KW-1185">Reference proteome</keyword>
<dbReference type="EMBL" id="MU003518">
    <property type="protein sequence ID" value="KAF2467954.1"/>
    <property type="molecule type" value="Genomic_DNA"/>
</dbReference>
<sequence>MAPFSPMQRFRAMFDGYGDYRSSSGFINPEVLSEKGPNEPDMTGTHREGGANLPPLSGSLNTGLREPSYPSMVVNSNAKFGETAFMPFMGESNTEVEESSSPSFAGHTNPGFGEPSQQPADPRNMQHILRGPSDDPEDLGGNGLISFNNAGISVQEQVGDSGSEVVDSSSSDDNNVPLMKHFHQDNEEIYSRNSPPQGKGSDGADSALGPGDQSKTNIQDEADSDVELIHASPMKFDWKLPDYEALYEVNEGGYPMAKVSLPGIIREQIFLSPEFGLEEFRLIQEIFLPSQKAQPDQVPKLALLNFHTAAVIVLEAFALRDSPGDVDTDEVFFAVLDNWRIGKEAGKKNYGAIRGVQEFFEVAQDVIFHLKEHGFQEKQRVRRERSDKGVKRGPRVFQVKKKEKPRKYGPNAGAEARTAVVKGRVGKPTR</sequence>
<comment type="caution">
    <text evidence="1">The sequence shown here is derived from an EMBL/GenBank/DDBJ whole genome shotgun (WGS) entry which is preliminary data.</text>
</comment>
<organism evidence="1 2">
    <name type="scientific">Lindgomyces ingoldianus</name>
    <dbReference type="NCBI Taxonomy" id="673940"/>
    <lineage>
        <taxon>Eukaryota</taxon>
        <taxon>Fungi</taxon>
        <taxon>Dikarya</taxon>
        <taxon>Ascomycota</taxon>
        <taxon>Pezizomycotina</taxon>
        <taxon>Dothideomycetes</taxon>
        <taxon>Pleosporomycetidae</taxon>
        <taxon>Pleosporales</taxon>
        <taxon>Lindgomycetaceae</taxon>
        <taxon>Lindgomyces</taxon>
    </lineage>
</organism>
<gene>
    <name evidence="1" type="ORF">BDR25DRAFT_316560</name>
</gene>
<proteinExistence type="predicted"/>
<evidence type="ECO:0000313" key="2">
    <source>
        <dbReference type="Proteomes" id="UP000799755"/>
    </source>
</evidence>
<name>A0ACB6QLR3_9PLEO</name>
<evidence type="ECO:0000313" key="1">
    <source>
        <dbReference type="EMBL" id="KAF2467954.1"/>
    </source>
</evidence>
<accession>A0ACB6QLR3</accession>
<protein>
    <submittedName>
        <fullName evidence="1">Uncharacterized protein</fullName>
    </submittedName>
</protein>
<reference evidence="1" key="1">
    <citation type="journal article" date="2020" name="Stud. Mycol.">
        <title>101 Dothideomycetes genomes: a test case for predicting lifestyles and emergence of pathogens.</title>
        <authorList>
            <person name="Haridas S."/>
            <person name="Albert R."/>
            <person name="Binder M."/>
            <person name="Bloem J."/>
            <person name="Labutti K."/>
            <person name="Salamov A."/>
            <person name="Andreopoulos B."/>
            <person name="Baker S."/>
            <person name="Barry K."/>
            <person name="Bills G."/>
            <person name="Bluhm B."/>
            <person name="Cannon C."/>
            <person name="Castanera R."/>
            <person name="Culley D."/>
            <person name="Daum C."/>
            <person name="Ezra D."/>
            <person name="Gonzalez J."/>
            <person name="Henrissat B."/>
            <person name="Kuo A."/>
            <person name="Liang C."/>
            <person name="Lipzen A."/>
            <person name="Lutzoni F."/>
            <person name="Magnuson J."/>
            <person name="Mondo S."/>
            <person name="Nolan M."/>
            <person name="Ohm R."/>
            <person name="Pangilinan J."/>
            <person name="Park H.-J."/>
            <person name="Ramirez L."/>
            <person name="Alfaro M."/>
            <person name="Sun H."/>
            <person name="Tritt A."/>
            <person name="Yoshinaga Y."/>
            <person name="Zwiers L.-H."/>
            <person name="Turgeon B."/>
            <person name="Goodwin S."/>
            <person name="Spatafora J."/>
            <person name="Crous P."/>
            <person name="Grigoriev I."/>
        </authorList>
    </citation>
    <scope>NUCLEOTIDE SEQUENCE</scope>
    <source>
        <strain evidence="1">ATCC 200398</strain>
    </source>
</reference>
<dbReference type="Proteomes" id="UP000799755">
    <property type="component" value="Unassembled WGS sequence"/>
</dbReference>